<dbReference type="Proteomes" id="UP001303046">
    <property type="component" value="Unassembled WGS sequence"/>
</dbReference>
<accession>A0ABR1BWQ5</accession>
<evidence type="ECO:0000313" key="9">
    <source>
        <dbReference type="Proteomes" id="UP001303046"/>
    </source>
</evidence>
<dbReference type="PROSITE" id="PS51829">
    <property type="entry name" value="P_HOMO_B"/>
    <property type="match status" value="1"/>
</dbReference>
<dbReference type="PANTHER" id="PTHR42884">
    <property type="entry name" value="PROPROTEIN CONVERTASE SUBTILISIN/KEXIN-RELATED"/>
    <property type="match status" value="1"/>
</dbReference>
<dbReference type="EMBL" id="JAVFWL010000001">
    <property type="protein sequence ID" value="KAK6730216.1"/>
    <property type="molecule type" value="Genomic_DNA"/>
</dbReference>
<sequence>MLTEFDETCGCIGLQLNLQKTMFMRNGWVSDAPFTLNGTNISECTSYVYLGRELNMMNDLIPELGRRRRAAWGAYKSIEDVVKKTRNTRLRAHPFNTTVLPALTYASETWAFRKQEENAVSVIERAIERVMLGVSRFTQVRDGIRSSLLRQRSMIRDAAAFAKESKIRWAGHVMRFDDNRWTRAVSDWVPRDIKRTTGRPPTRWSDFFTKSLKEKYDALRVPRERRNHWATLARDRDKWKNYWRPLDQFEDQRESSGCGNRDDIILITPIISLSERMLARFNKKVEALVFRYICERHGCEKPGRRGLGSLYVWASGNGGLEEDDCAMDGYASNMHTITFGVATSSGAPAWYAEGCSAVMAAVIEGPRTSNGMISTDVDNKCSSFSGSSAAAPLGAAILALAVEANPLLSQRDVQHLVVYTSESEQLARESPIHWITNGAGHRFSRYFGFGVLNANKLIKAAAKWKRVEPLSSCAKEARISNSTFSPSRPLLLHMPFEGCKGTSGEVNWLERLQIDITAAHPRRGMLSLFLTSPSGTRIEVLHPRKNDNSPDGLSEWPFVSVGYWRENPQGIWKLEAFSMNHPKNTEAEGHVLAVKLTVHGTKEDPLKNNAFIH</sequence>
<dbReference type="InterPro" id="IPR036852">
    <property type="entry name" value="Peptidase_S8/S53_dom_sf"/>
</dbReference>
<feature type="domain" description="P/Homo B" evidence="7">
    <location>
        <begin position="467"/>
        <end position="604"/>
    </location>
</feature>
<evidence type="ECO:0000256" key="4">
    <source>
        <dbReference type="ARBA" id="ARBA00022801"/>
    </source>
</evidence>
<proteinExistence type="inferred from homology"/>
<keyword evidence="2" id="KW-0645">Protease</keyword>
<dbReference type="Gene3D" id="3.40.50.200">
    <property type="entry name" value="Peptidase S8/S53 domain"/>
    <property type="match status" value="1"/>
</dbReference>
<dbReference type="PANTHER" id="PTHR42884:SF23">
    <property type="entry name" value="FURIN-LIKE PROTEASE 2"/>
    <property type="match status" value="1"/>
</dbReference>
<dbReference type="InterPro" id="IPR008979">
    <property type="entry name" value="Galactose-bd-like_sf"/>
</dbReference>
<evidence type="ECO:0000256" key="2">
    <source>
        <dbReference type="ARBA" id="ARBA00022670"/>
    </source>
</evidence>
<keyword evidence="4" id="KW-0378">Hydrolase</keyword>
<reference evidence="8 9" key="1">
    <citation type="submission" date="2023-08" db="EMBL/GenBank/DDBJ databases">
        <title>A Necator americanus chromosomal reference genome.</title>
        <authorList>
            <person name="Ilik V."/>
            <person name="Petrzelkova K.J."/>
            <person name="Pardy F."/>
            <person name="Fuh T."/>
            <person name="Niatou-Singa F.S."/>
            <person name="Gouil Q."/>
            <person name="Baker L."/>
            <person name="Ritchie M.E."/>
            <person name="Jex A.R."/>
            <person name="Gazzola D."/>
            <person name="Li H."/>
            <person name="Toshio Fujiwara R."/>
            <person name="Zhan B."/>
            <person name="Aroian R.V."/>
            <person name="Pafco B."/>
            <person name="Schwarz E.M."/>
        </authorList>
    </citation>
    <scope>NUCLEOTIDE SEQUENCE [LARGE SCALE GENOMIC DNA]</scope>
    <source>
        <strain evidence="8 9">Aroian</strain>
        <tissue evidence="8">Whole animal</tissue>
    </source>
</reference>
<keyword evidence="9" id="KW-1185">Reference proteome</keyword>
<dbReference type="Pfam" id="PF01483">
    <property type="entry name" value="P_proprotein"/>
    <property type="match status" value="1"/>
</dbReference>
<keyword evidence="6" id="KW-1015">Disulfide bond</keyword>
<evidence type="ECO:0000256" key="1">
    <source>
        <dbReference type="ARBA" id="ARBA00005325"/>
    </source>
</evidence>
<dbReference type="Gene3D" id="2.60.120.260">
    <property type="entry name" value="Galactose-binding domain-like"/>
    <property type="match status" value="1"/>
</dbReference>
<dbReference type="InterPro" id="IPR002884">
    <property type="entry name" value="P_dom"/>
</dbReference>
<keyword evidence="5" id="KW-0720">Serine protease</keyword>
<dbReference type="Pfam" id="PF00082">
    <property type="entry name" value="Peptidase_S8"/>
    <property type="match status" value="1"/>
</dbReference>
<evidence type="ECO:0000256" key="6">
    <source>
        <dbReference type="ARBA" id="ARBA00023157"/>
    </source>
</evidence>
<gene>
    <name evidence="8" type="primary">Necator_chrI.g3091</name>
    <name evidence="8" type="ORF">RB195_006962</name>
</gene>
<evidence type="ECO:0000256" key="3">
    <source>
        <dbReference type="ARBA" id="ARBA00022685"/>
    </source>
</evidence>
<keyword evidence="3" id="KW-0165">Cleavage on pair of basic residues</keyword>
<dbReference type="SUPFAM" id="SSF52743">
    <property type="entry name" value="Subtilisin-like"/>
    <property type="match status" value="1"/>
</dbReference>
<evidence type="ECO:0000259" key="7">
    <source>
        <dbReference type="PROSITE" id="PS51829"/>
    </source>
</evidence>
<dbReference type="InterPro" id="IPR000209">
    <property type="entry name" value="Peptidase_S8/S53_dom"/>
</dbReference>
<comment type="similarity">
    <text evidence="1">Belongs to the peptidase S8 family. Furin subfamily.</text>
</comment>
<organism evidence="8 9">
    <name type="scientific">Necator americanus</name>
    <name type="common">Human hookworm</name>
    <dbReference type="NCBI Taxonomy" id="51031"/>
    <lineage>
        <taxon>Eukaryota</taxon>
        <taxon>Metazoa</taxon>
        <taxon>Ecdysozoa</taxon>
        <taxon>Nematoda</taxon>
        <taxon>Chromadorea</taxon>
        <taxon>Rhabditida</taxon>
        <taxon>Rhabditina</taxon>
        <taxon>Rhabditomorpha</taxon>
        <taxon>Strongyloidea</taxon>
        <taxon>Ancylostomatidae</taxon>
        <taxon>Bunostominae</taxon>
        <taxon>Necator</taxon>
    </lineage>
</organism>
<evidence type="ECO:0000256" key="5">
    <source>
        <dbReference type="ARBA" id="ARBA00022825"/>
    </source>
</evidence>
<evidence type="ECO:0000313" key="8">
    <source>
        <dbReference type="EMBL" id="KAK6730216.1"/>
    </source>
</evidence>
<comment type="caution">
    <text evidence="8">The sequence shown here is derived from an EMBL/GenBank/DDBJ whole genome shotgun (WGS) entry which is preliminary data.</text>
</comment>
<protein>
    <recommendedName>
        <fullName evidence="7">P/Homo B domain-containing protein</fullName>
    </recommendedName>
</protein>
<name>A0ABR1BWQ5_NECAM</name>
<dbReference type="SUPFAM" id="SSF49785">
    <property type="entry name" value="Galactose-binding domain-like"/>
    <property type="match status" value="1"/>
</dbReference>